<keyword evidence="3" id="KW-1185">Reference proteome</keyword>
<dbReference type="EMBL" id="CAICTM010000392">
    <property type="protein sequence ID" value="CAB9509518.1"/>
    <property type="molecule type" value="Genomic_DNA"/>
</dbReference>
<dbReference type="AlphaFoldDB" id="A0A9N8HGE0"/>
<dbReference type="Proteomes" id="UP001153069">
    <property type="component" value="Unassembled WGS sequence"/>
</dbReference>
<comment type="caution">
    <text evidence="2">The sequence shown here is derived from an EMBL/GenBank/DDBJ whole genome shotgun (WGS) entry which is preliminary data.</text>
</comment>
<proteinExistence type="predicted"/>
<accession>A0A9N8HGE0</accession>
<sequence length="196" mass="22424">MAGKKKEKTRPQPMVAVDVEEDPLTVEQEALIAQIQEAFKGVQLEDDGTSLQQTELLDAGRDPSDLEGLPTDERDDWTAILDRTLEDFGVVFSFTDKKGYKFYLPAYMIWTIRHHPSTEYLEKRATQALNVDAAIYALNPDTYQFESVSFVKWFSTLQIQAIIKFLEYSTRHESLDIGTAELNLEKIQKAVQKEND</sequence>
<reference evidence="2" key="1">
    <citation type="submission" date="2020-06" db="EMBL/GenBank/DDBJ databases">
        <authorList>
            <consortium name="Plant Systems Biology data submission"/>
        </authorList>
    </citation>
    <scope>NUCLEOTIDE SEQUENCE</scope>
    <source>
        <strain evidence="2">D6</strain>
    </source>
</reference>
<evidence type="ECO:0008006" key="4">
    <source>
        <dbReference type="Google" id="ProtNLM"/>
    </source>
</evidence>
<name>A0A9N8HGE0_9STRA</name>
<evidence type="ECO:0000256" key="1">
    <source>
        <dbReference type="SAM" id="MobiDB-lite"/>
    </source>
</evidence>
<gene>
    <name evidence="2" type="ORF">SEMRO_393_G133520.1</name>
</gene>
<dbReference type="Pfam" id="PF20461">
    <property type="entry name" value="DUF6714"/>
    <property type="match status" value="1"/>
</dbReference>
<organism evidence="2 3">
    <name type="scientific">Seminavis robusta</name>
    <dbReference type="NCBI Taxonomy" id="568900"/>
    <lineage>
        <taxon>Eukaryota</taxon>
        <taxon>Sar</taxon>
        <taxon>Stramenopiles</taxon>
        <taxon>Ochrophyta</taxon>
        <taxon>Bacillariophyta</taxon>
        <taxon>Bacillariophyceae</taxon>
        <taxon>Bacillariophycidae</taxon>
        <taxon>Naviculales</taxon>
        <taxon>Naviculaceae</taxon>
        <taxon>Seminavis</taxon>
    </lineage>
</organism>
<evidence type="ECO:0000313" key="2">
    <source>
        <dbReference type="EMBL" id="CAB9509518.1"/>
    </source>
</evidence>
<evidence type="ECO:0000313" key="3">
    <source>
        <dbReference type="Proteomes" id="UP001153069"/>
    </source>
</evidence>
<protein>
    <recommendedName>
        <fullName evidence="4">Tail assembly chaperone</fullName>
    </recommendedName>
</protein>
<feature type="region of interest" description="Disordered" evidence="1">
    <location>
        <begin position="1"/>
        <end position="21"/>
    </location>
</feature>
<dbReference type="InterPro" id="IPR046560">
    <property type="entry name" value="DUF6714"/>
</dbReference>